<accession>A0A814EF34</accession>
<dbReference type="Pfam" id="PF01400">
    <property type="entry name" value="Astacin"/>
    <property type="match status" value="1"/>
</dbReference>
<dbReference type="PROSITE" id="PS51864">
    <property type="entry name" value="ASTACIN"/>
    <property type="match status" value="1"/>
</dbReference>
<dbReference type="GO" id="GO:0008270">
    <property type="term" value="F:zinc ion binding"/>
    <property type="evidence" value="ECO:0007669"/>
    <property type="project" value="UniProtKB-UniRule"/>
</dbReference>
<sequence>MYSLAQLFQGDMRFPPVTRSTGRSLAATSATSTVTWPDGIVPYEFATGYSLEEEMYIVDVMRKLELLVSVNLVRCVQFRPRISSDQYYIIIENGDGCSSYVGQNPDITMDRIVTLQSSGCLYDGVVMHELLHTLGFHHEQSRPDRDNYVRINLNNVQTGMESQFQKYISRVTTLNTQYDYQSVMHYASTAFSRNGLATIEPLQANVTIGQRDSLSPTDIQAVRILYNCTTQGVTLPPPTTQNITSSFRINSTYSSRLTTSSARFSRYNGGNGSYYYEAIQVTALTAGNYRFRSLSVVDTYGYLYLGIFLSSSPERNLLVQNDDSAGNNQFQFTLSLQANTTYVLVITTYSANVTGAIDVVVSGPQAVNFLRLGSSETVSTTAYSNYTGALTNSSALFTRYGGAGIFYYEALLVTVSTNGTYNFTSSSSIDTYGYLYVNNISASNLSANLLAFNDDSAGNAQFLITSSLVTGRRYILICTTYGPTVTGRYSAIVSGLAQVGLTSISLALTLPSTSTMLPVTTTRSTTNVSSISITNYNSTLTNNSSTFSRYGRYDRFYYEALEITPSTNGTYTFTTTSTVDTFGYLYVNNISAWDLSANLVAFNDDDAGNMQFRITYNLQSGRKYILIFTTYNNDVTGPFSVIVSGPARVTINRINLVLPVLSATTPSTYSSSRTSVPTTGSSAGCNRSDDRPTCPAQVVTNGRVVTVNSQNRNLTGDSFSPNSTFFNLNDSSPMNGFIQSITVQYRGSRLPSINARLWIYTIIPISGGFMICSQHSIPSSQISTSQLIQTYTLPNNTIYVAEKTYIGIGIQDTTASIATTFGSIALRTSSANLSSNIGSRGARYFWPDDAQTGVKLSYTIVT</sequence>
<dbReference type="Proteomes" id="UP000663828">
    <property type="component" value="Unassembled WGS sequence"/>
</dbReference>
<dbReference type="CDD" id="cd04280">
    <property type="entry name" value="ZnMc_astacin_like"/>
    <property type="match status" value="1"/>
</dbReference>
<dbReference type="GO" id="GO:0004222">
    <property type="term" value="F:metalloendopeptidase activity"/>
    <property type="evidence" value="ECO:0007669"/>
    <property type="project" value="UniProtKB-UniRule"/>
</dbReference>
<dbReference type="SMART" id="SM00235">
    <property type="entry name" value="ZnMc"/>
    <property type="match status" value="1"/>
</dbReference>
<dbReference type="PANTHER" id="PTHR10127:SF780">
    <property type="entry name" value="METALLOENDOPEPTIDASE"/>
    <property type="match status" value="1"/>
</dbReference>
<dbReference type="EMBL" id="CAJNOR010000629">
    <property type="protein sequence ID" value="CAF0966866.1"/>
    <property type="molecule type" value="Genomic_DNA"/>
</dbReference>
<dbReference type="AlphaFoldDB" id="A0A814EF34"/>
<feature type="binding site" evidence="6">
    <location>
        <position position="132"/>
    </location>
    <ligand>
        <name>Zn(2+)</name>
        <dbReference type="ChEBI" id="CHEBI:29105"/>
        <note>catalytic</note>
    </ligand>
</feature>
<feature type="binding site" evidence="6">
    <location>
        <position position="128"/>
    </location>
    <ligand>
        <name>Zn(2+)</name>
        <dbReference type="ChEBI" id="CHEBI:29105"/>
        <note>catalytic</note>
    </ligand>
</feature>
<feature type="active site" evidence="6">
    <location>
        <position position="129"/>
    </location>
</feature>
<feature type="region of interest" description="Disordered" evidence="8">
    <location>
        <begin position="669"/>
        <end position="693"/>
    </location>
</feature>
<proteinExistence type="predicted"/>
<evidence type="ECO:0000256" key="6">
    <source>
        <dbReference type="PROSITE-ProRule" id="PRU01211"/>
    </source>
</evidence>
<evidence type="ECO:0000313" key="11">
    <source>
        <dbReference type="Proteomes" id="UP000663828"/>
    </source>
</evidence>
<evidence type="ECO:0000256" key="1">
    <source>
        <dbReference type="ARBA" id="ARBA00022670"/>
    </source>
</evidence>
<protein>
    <recommendedName>
        <fullName evidence="7">Metalloendopeptidase</fullName>
        <ecNumber evidence="7">3.4.24.-</ecNumber>
    </recommendedName>
</protein>
<gene>
    <name evidence="10" type="ORF">XAT740_LOCUS11455</name>
</gene>
<dbReference type="SUPFAM" id="SSF55486">
    <property type="entry name" value="Metalloproteases ('zincins'), catalytic domain"/>
    <property type="match status" value="1"/>
</dbReference>
<evidence type="ECO:0000256" key="4">
    <source>
        <dbReference type="ARBA" id="ARBA00022833"/>
    </source>
</evidence>
<evidence type="ECO:0000256" key="5">
    <source>
        <dbReference type="ARBA" id="ARBA00023049"/>
    </source>
</evidence>
<evidence type="ECO:0000256" key="2">
    <source>
        <dbReference type="ARBA" id="ARBA00022723"/>
    </source>
</evidence>
<feature type="domain" description="Peptidase M12A" evidence="9">
    <location>
        <begin position="26"/>
        <end position="229"/>
    </location>
</feature>
<dbReference type="EC" id="3.4.24.-" evidence="7"/>
<dbReference type="PANTHER" id="PTHR10127">
    <property type="entry name" value="DISCOIDIN, CUB, EGF, LAMININ , AND ZINC METALLOPROTEASE DOMAIN CONTAINING"/>
    <property type="match status" value="1"/>
</dbReference>
<evidence type="ECO:0000256" key="7">
    <source>
        <dbReference type="RuleBase" id="RU361183"/>
    </source>
</evidence>
<keyword evidence="5 6" id="KW-0482">Metalloprotease</keyword>
<dbReference type="InterPro" id="IPR006026">
    <property type="entry name" value="Peptidase_Metallo"/>
</dbReference>
<feature type="compositionally biased region" description="Low complexity" evidence="8">
    <location>
        <begin position="669"/>
        <end position="679"/>
    </location>
</feature>
<dbReference type="GO" id="GO:0006508">
    <property type="term" value="P:proteolysis"/>
    <property type="evidence" value="ECO:0007669"/>
    <property type="project" value="UniProtKB-KW"/>
</dbReference>
<keyword evidence="3 6" id="KW-0378">Hydrolase</keyword>
<evidence type="ECO:0000256" key="3">
    <source>
        <dbReference type="ARBA" id="ARBA00022801"/>
    </source>
</evidence>
<evidence type="ECO:0000313" key="10">
    <source>
        <dbReference type="EMBL" id="CAF0966866.1"/>
    </source>
</evidence>
<keyword evidence="4 6" id="KW-0862">Zinc</keyword>
<comment type="cofactor">
    <cofactor evidence="6 7">
        <name>Zn(2+)</name>
        <dbReference type="ChEBI" id="CHEBI:29105"/>
    </cofactor>
    <text evidence="6 7">Binds 1 zinc ion per subunit.</text>
</comment>
<comment type="caution">
    <text evidence="6">Lacks conserved residue(s) required for the propagation of feature annotation.</text>
</comment>
<keyword evidence="1 6" id="KW-0645">Protease</keyword>
<dbReference type="Gene3D" id="3.40.390.10">
    <property type="entry name" value="Collagenase (Catalytic Domain)"/>
    <property type="match status" value="1"/>
</dbReference>
<dbReference type="InterPro" id="IPR034035">
    <property type="entry name" value="Astacin-like_dom"/>
</dbReference>
<name>A0A814EF34_ADIRI</name>
<evidence type="ECO:0000259" key="9">
    <source>
        <dbReference type="PROSITE" id="PS51864"/>
    </source>
</evidence>
<keyword evidence="2 6" id="KW-0479">Metal-binding</keyword>
<organism evidence="10 11">
    <name type="scientific">Adineta ricciae</name>
    <name type="common">Rotifer</name>
    <dbReference type="NCBI Taxonomy" id="249248"/>
    <lineage>
        <taxon>Eukaryota</taxon>
        <taxon>Metazoa</taxon>
        <taxon>Spiralia</taxon>
        <taxon>Gnathifera</taxon>
        <taxon>Rotifera</taxon>
        <taxon>Eurotatoria</taxon>
        <taxon>Bdelloidea</taxon>
        <taxon>Adinetida</taxon>
        <taxon>Adinetidae</taxon>
        <taxon>Adineta</taxon>
    </lineage>
</organism>
<reference evidence="10" key="1">
    <citation type="submission" date="2021-02" db="EMBL/GenBank/DDBJ databases">
        <authorList>
            <person name="Nowell W R."/>
        </authorList>
    </citation>
    <scope>NUCLEOTIDE SEQUENCE</scope>
</reference>
<evidence type="ECO:0000256" key="8">
    <source>
        <dbReference type="SAM" id="MobiDB-lite"/>
    </source>
</evidence>
<dbReference type="PRINTS" id="PR00480">
    <property type="entry name" value="ASTACIN"/>
</dbReference>
<comment type="caution">
    <text evidence="10">The sequence shown here is derived from an EMBL/GenBank/DDBJ whole genome shotgun (WGS) entry which is preliminary data.</text>
</comment>
<feature type="binding site" evidence="6">
    <location>
        <position position="138"/>
    </location>
    <ligand>
        <name>Zn(2+)</name>
        <dbReference type="ChEBI" id="CHEBI:29105"/>
        <note>catalytic</note>
    </ligand>
</feature>
<keyword evidence="11" id="KW-1185">Reference proteome</keyword>
<dbReference type="InterPro" id="IPR024079">
    <property type="entry name" value="MetalloPept_cat_dom_sf"/>
</dbReference>
<dbReference type="InterPro" id="IPR001506">
    <property type="entry name" value="Peptidase_M12A"/>
</dbReference>